<accession>A0A917C4W8</accession>
<evidence type="ECO:0000313" key="2">
    <source>
        <dbReference type="EMBL" id="GGF70327.1"/>
    </source>
</evidence>
<dbReference type="EMBL" id="BMCT01000004">
    <property type="protein sequence ID" value="GGF70327.1"/>
    <property type="molecule type" value="Genomic_DNA"/>
</dbReference>
<feature type="domain" description="HTH arsR-type" evidence="1">
    <location>
        <begin position="11"/>
        <end position="92"/>
    </location>
</feature>
<name>A0A917C4W8_9HYPH</name>
<dbReference type="Gene3D" id="1.10.10.10">
    <property type="entry name" value="Winged helix-like DNA-binding domain superfamily/Winged helix DNA-binding domain"/>
    <property type="match status" value="1"/>
</dbReference>
<proteinExistence type="predicted"/>
<evidence type="ECO:0000259" key="1">
    <source>
        <dbReference type="SMART" id="SM00418"/>
    </source>
</evidence>
<dbReference type="GO" id="GO:0003700">
    <property type="term" value="F:DNA-binding transcription factor activity"/>
    <property type="evidence" value="ECO:0007669"/>
    <property type="project" value="InterPro"/>
</dbReference>
<evidence type="ECO:0000313" key="3">
    <source>
        <dbReference type="Proteomes" id="UP000606044"/>
    </source>
</evidence>
<dbReference type="InterPro" id="IPR036390">
    <property type="entry name" value="WH_DNA-bd_sf"/>
</dbReference>
<dbReference type="InterPro" id="IPR036388">
    <property type="entry name" value="WH-like_DNA-bd_sf"/>
</dbReference>
<gene>
    <name evidence="2" type="ORF">GCM10007301_32620</name>
</gene>
<protein>
    <recommendedName>
        <fullName evidence="1">HTH arsR-type domain-containing protein</fullName>
    </recommendedName>
</protein>
<dbReference type="SUPFAM" id="SSF46785">
    <property type="entry name" value="Winged helix' DNA-binding domain"/>
    <property type="match status" value="1"/>
</dbReference>
<comment type="caution">
    <text evidence="2">The sequence shown here is derived from an EMBL/GenBank/DDBJ whole genome shotgun (WGS) entry which is preliminary data.</text>
</comment>
<sequence>MHDPLEPADGSTFYAIAHPLRRAIIDRLRQGDSVVEEMAADLNRSPADIEPHLLLLLRAGLLRSHMDDGGPVWSLVPAGLGEVDRWITPYRPFKLVRMADLQHLVESELRNGR</sequence>
<dbReference type="RefSeq" id="WP_188580419.1">
    <property type="nucleotide sequence ID" value="NZ_BMCT01000004.1"/>
</dbReference>
<keyword evidence="3" id="KW-1185">Reference proteome</keyword>
<reference evidence="2" key="1">
    <citation type="journal article" date="2014" name="Int. J. Syst. Evol. Microbiol.">
        <title>Complete genome sequence of Corynebacterium casei LMG S-19264T (=DSM 44701T), isolated from a smear-ripened cheese.</title>
        <authorList>
            <consortium name="US DOE Joint Genome Institute (JGI-PGF)"/>
            <person name="Walter F."/>
            <person name="Albersmeier A."/>
            <person name="Kalinowski J."/>
            <person name="Ruckert C."/>
        </authorList>
    </citation>
    <scope>NUCLEOTIDE SEQUENCE</scope>
    <source>
        <strain evidence="2">CCM 7897</strain>
    </source>
</reference>
<dbReference type="SMART" id="SM00418">
    <property type="entry name" value="HTH_ARSR"/>
    <property type="match status" value="1"/>
</dbReference>
<organism evidence="2 3">
    <name type="scientific">Azorhizobium oxalatiphilum</name>
    <dbReference type="NCBI Taxonomy" id="980631"/>
    <lineage>
        <taxon>Bacteria</taxon>
        <taxon>Pseudomonadati</taxon>
        <taxon>Pseudomonadota</taxon>
        <taxon>Alphaproteobacteria</taxon>
        <taxon>Hyphomicrobiales</taxon>
        <taxon>Xanthobacteraceae</taxon>
        <taxon>Azorhizobium</taxon>
    </lineage>
</organism>
<reference evidence="2" key="2">
    <citation type="submission" date="2020-09" db="EMBL/GenBank/DDBJ databases">
        <authorList>
            <person name="Sun Q."/>
            <person name="Sedlacek I."/>
        </authorList>
    </citation>
    <scope>NUCLEOTIDE SEQUENCE</scope>
    <source>
        <strain evidence="2">CCM 7897</strain>
    </source>
</reference>
<dbReference type="InterPro" id="IPR001845">
    <property type="entry name" value="HTH_ArsR_DNA-bd_dom"/>
</dbReference>
<dbReference type="AlphaFoldDB" id="A0A917C4W8"/>
<dbReference type="Proteomes" id="UP000606044">
    <property type="component" value="Unassembled WGS sequence"/>
</dbReference>